<sequence length="347" mass="39236">MPRFERASHLRLRFAYSDTSRPRPPPSGMLSSWADSFPKLTTLELFLEWDWREDSADPTSFLAPFVIGTTGKYSLQKLRVGLPFLRSPKQGQLDFLEQLLHLHAASLRAVDVIPFYLHSAGVSGSRSAALDQLSHMGARFHTQLGLHNLVCLRVFSPQSHSDMDGLCVLIQQLTKHLRSLRIFARGHKDHAIAPYAGLEHKYLMDLLRTLTSDSSDGEGCLEQLDVPVHVPSTGLLDALNTSLSLKKLCLRFCYLGTADSSEHDEDMFLLELKHRCYRRWEKFALGRTLEMDCAKISSAAWRAVKVAVKNASWVWEPQFPLDLDFTPGSISYEFPESSDNSSDPFWL</sequence>
<evidence type="ECO:0000313" key="1">
    <source>
        <dbReference type="EMBL" id="TFL00388.1"/>
    </source>
</evidence>
<name>A0A5C3QGL0_9AGAR</name>
<proteinExistence type="predicted"/>
<protein>
    <submittedName>
        <fullName evidence="1">Uncharacterized protein</fullName>
    </submittedName>
</protein>
<dbReference type="EMBL" id="ML178829">
    <property type="protein sequence ID" value="TFL00388.1"/>
    <property type="molecule type" value="Genomic_DNA"/>
</dbReference>
<dbReference type="AlphaFoldDB" id="A0A5C3QGL0"/>
<reference evidence="1 2" key="1">
    <citation type="journal article" date="2019" name="Nat. Ecol. Evol.">
        <title>Megaphylogeny resolves global patterns of mushroom evolution.</title>
        <authorList>
            <person name="Varga T."/>
            <person name="Krizsan K."/>
            <person name="Foldi C."/>
            <person name="Dima B."/>
            <person name="Sanchez-Garcia M."/>
            <person name="Sanchez-Ramirez S."/>
            <person name="Szollosi G.J."/>
            <person name="Szarkandi J.G."/>
            <person name="Papp V."/>
            <person name="Albert L."/>
            <person name="Andreopoulos W."/>
            <person name="Angelini C."/>
            <person name="Antonin V."/>
            <person name="Barry K.W."/>
            <person name="Bougher N.L."/>
            <person name="Buchanan P."/>
            <person name="Buyck B."/>
            <person name="Bense V."/>
            <person name="Catcheside P."/>
            <person name="Chovatia M."/>
            <person name="Cooper J."/>
            <person name="Damon W."/>
            <person name="Desjardin D."/>
            <person name="Finy P."/>
            <person name="Geml J."/>
            <person name="Haridas S."/>
            <person name="Hughes K."/>
            <person name="Justo A."/>
            <person name="Karasinski D."/>
            <person name="Kautmanova I."/>
            <person name="Kiss B."/>
            <person name="Kocsube S."/>
            <person name="Kotiranta H."/>
            <person name="LaButti K.M."/>
            <person name="Lechner B.E."/>
            <person name="Liimatainen K."/>
            <person name="Lipzen A."/>
            <person name="Lukacs Z."/>
            <person name="Mihaltcheva S."/>
            <person name="Morgado L.N."/>
            <person name="Niskanen T."/>
            <person name="Noordeloos M.E."/>
            <person name="Ohm R.A."/>
            <person name="Ortiz-Santana B."/>
            <person name="Ovrebo C."/>
            <person name="Racz N."/>
            <person name="Riley R."/>
            <person name="Savchenko A."/>
            <person name="Shiryaev A."/>
            <person name="Soop K."/>
            <person name="Spirin V."/>
            <person name="Szebenyi C."/>
            <person name="Tomsovsky M."/>
            <person name="Tulloss R.E."/>
            <person name="Uehling J."/>
            <person name="Grigoriev I.V."/>
            <person name="Vagvolgyi C."/>
            <person name="Papp T."/>
            <person name="Martin F.M."/>
            <person name="Miettinen O."/>
            <person name="Hibbett D.S."/>
            <person name="Nagy L.G."/>
        </authorList>
    </citation>
    <scope>NUCLEOTIDE SEQUENCE [LARGE SCALE GENOMIC DNA]</scope>
    <source>
        <strain evidence="1 2">CBS 309.79</strain>
    </source>
</reference>
<dbReference type="Proteomes" id="UP000305067">
    <property type="component" value="Unassembled WGS sequence"/>
</dbReference>
<evidence type="ECO:0000313" key="2">
    <source>
        <dbReference type="Proteomes" id="UP000305067"/>
    </source>
</evidence>
<organism evidence="1 2">
    <name type="scientific">Pterulicium gracile</name>
    <dbReference type="NCBI Taxonomy" id="1884261"/>
    <lineage>
        <taxon>Eukaryota</taxon>
        <taxon>Fungi</taxon>
        <taxon>Dikarya</taxon>
        <taxon>Basidiomycota</taxon>
        <taxon>Agaricomycotina</taxon>
        <taxon>Agaricomycetes</taxon>
        <taxon>Agaricomycetidae</taxon>
        <taxon>Agaricales</taxon>
        <taxon>Pleurotineae</taxon>
        <taxon>Pterulaceae</taxon>
        <taxon>Pterulicium</taxon>
    </lineage>
</organism>
<gene>
    <name evidence="1" type="ORF">BDV98DRAFT_594165</name>
</gene>
<keyword evidence="2" id="KW-1185">Reference proteome</keyword>
<accession>A0A5C3QGL0</accession>